<evidence type="ECO:0000256" key="2">
    <source>
        <dbReference type="ARBA" id="ARBA00007613"/>
    </source>
</evidence>
<keyword evidence="6" id="KW-0472">Membrane</keyword>
<sequence length="449" mass="50678">MKQTIIITLLLFASLINAQDKKETYSFTLEQAIEHALQNNYKAINAARDIESAEQKKWETTASGLPQLNAGLDYINNFNLQKQGVTGNAFGPSAGGDPNAVSTIAFGTKHSMNARATLSQLIFDGSYIVALQASKTYLQFYQNSKQKTDNDIREMVTNYYGNVLLAQENILILEKNKATLEKNLFDTKETYKNGLIEEESVEQLQITLASVNSSLSNVTRLIDVSNKMLKITLGLDIDDELILTEKLDDLTSKNVDLTFGSNSFNVANNIDYKIAENFKEQRRLEYKSQKATALPSMSANFNFGYNSFANSFDFLKQDQPWNNYSNLGVSLNVPIFSSFGRKAKNQQAKIAFEQAETQLTEAEQMLKLQYESAKSEYEYSIEQYATSKSNLNLAERIEKKQQIKFIEGLSTSFEFTEAQRQLYSAQQSYLQSMIDVINKKTALDKITNN</sequence>
<gene>
    <name evidence="9" type="ORF">ACFO3U_01405</name>
</gene>
<keyword evidence="4" id="KW-1134">Transmembrane beta strand</keyword>
<dbReference type="PANTHER" id="PTHR30026:SF20">
    <property type="entry name" value="OUTER MEMBRANE PROTEIN TOLC"/>
    <property type="match status" value="1"/>
</dbReference>
<dbReference type="Pfam" id="PF02321">
    <property type="entry name" value="OEP"/>
    <property type="match status" value="1"/>
</dbReference>
<dbReference type="Proteomes" id="UP001595885">
    <property type="component" value="Unassembled WGS sequence"/>
</dbReference>
<name>A0ABV9NZ66_9FLAO</name>
<comment type="subcellular location">
    <subcellularLocation>
        <location evidence="1">Cell outer membrane</location>
    </subcellularLocation>
</comment>
<protein>
    <submittedName>
        <fullName evidence="9">TolC family protein</fullName>
    </submittedName>
</protein>
<evidence type="ECO:0000256" key="4">
    <source>
        <dbReference type="ARBA" id="ARBA00022452"/>
    </source>
</evidence>
<keyword evidence="5" id="KW-0812">Transmembrane</keyword>
<dbReference type="EMBL" id="JBHSGW010000001">
    <property type="protein sequence ID" value="MFC4738642.1"/>
    <property type="molecule type" value="Genomic_DNA"/>
</dbReference>
<evidence type="ECO:0000256" key="7">
    <source>
        <dbReference type="ARBA" id="ARBA00023237"/>
    </source>
</evidence>
<dbReference type="InterPro" id="IPR003423">
    <property type="entry name" value="OMP_efflux"/>
</dbReference>
<dbReference type="PANTHER" id="PTHR30026">
    <property type="entry name" value="OUTER MEMBRANE PROTEIN TOLC"/>
    <property type="match status" value="1"/>
</dbReference>
<evidence type="ECO:0000313" key="10">
    <source>
        <dbReference type="Proteomes" id="UP001595885"/>
    </source>
</evidence>
<accession>A0ABV9NZ66</accession>
<comment type="caution">
    <text evidence="9">The sequence shown here is derived from an EMBL/GenBank/DDBJ whole genome shotgun (WGS) entry which is preliminary data.</text>
</comment>
<evidence type="ECO:0000256" key="8">
    <source>
        <dbReference type="SAM" id="SignalP"/>
    </source>
</evidence>
<keyword evidence="7" id="KW-0998">Cell outer membrane</keyword>
<organism evidence="9 10">
    <name type="scientific">Flavobacterium ponti</name>
    <dbReference type="NCBI Taxonomy" id="665133"/>
    <lineage>
        <taxon>Bacteria</taxon>
        <taxon>Pseudomonadati</taxon>
        <taxon>Bacteroidota</taxon>
        <taxon>Flavobacteriia</taxon>
        <taxon>Flavobacteriales</taxon>
        <taxon>Flavobacteriaceae</taxon>
        <taxon>Flavobacterium</taxon>
    </lineage>
</organism>
<evidence type="ECO:0000256" key="3">
    <source>
        <dbReference type="ARBA" id="ARBA00022448"/>
    </source>
</evidence>
<dbReference type="SUPFAM" id="SSF56954">
    <property type="entry name" value="Outer membrane efflux proteins (OEP)"/>
    <property type="match status" value="1"/>
</dbReference>
<evidence type="ECO:0000256" key="5">
    <source>
        <dbReference type="ARBA" id="ARBA00022692"/>
    </source>
</evidence>
<keyword evidence="8" id="KW-0732">Signal</keyword>
<dbReference type="Gene3D" id="1.20.1600.10">
    <property type="entry name" value="Outer membrane efflux proteins (OEP)"/>
    <property type="match status" value="1"/>
</dbReference>
<keyword evidence="10" id="KW-1185">Reference proteome</keyword>
<reference evidence="10" key="1">
    <citation type="journal article" date="2019" name="Int. J. Syst. Evol. Microbiol.">
        <title>The Global Catalogue of Microorganisms (GCM) 10K type strain sequencing project: providing services to taxonomists for standard genome sequencing and annotation.</title>
        <authorList>
            <consortium name="The Broad Institute Genomics Platform"/>
            <consortium name="The Broad Institute Genome Sequencing Center for Infectious Disease"/>
            <person name="Wu L."/>
            <person name="Ma J."/>
        </authorList>
    </citation>
    <scope>NUCLEOTIDE SEQUENCE [LARGE SCALE GENOMIC DNA]</scope>
    <source>
        <strain evidence="10">CCUG 50349</strain>
    </source>
</reference>
<feature type="chain" id="PRO_5047264449" evidence="8">
    <location>
        <begin position="19"/>
        <end position="449"/>
    </location>
</feature>
<feature type="signal peptide" evidence="8">
    <location>
        <begin position="1"/>
        <end position="18"/>
    </location>
</feature>
<evidence type="ECO:0000256" key="1">
    <source>
        <dbReference type="ARBA" id="ARBA00004442"/>
    </source>
</evidence>
<dbReference type="RefSeq" id="WP_379737705.1">
    <property type="nucleotide sequence ID" value="NZ_JBHSGW010000001.1"/>
</dbReference>
<dbReference type="InterPro" id="IPR051906">
    <property type="entry name" value="TolC-like"/>
</dbReference>
<keyword evidence="3" id="KW-0813">Transport</keyword>
<comment type="similarity">
    <text evidence="2">Belongs to the outer membrane factor (OMF) (TC 1.B.17) family.</text>
</comment>
<evidence type="ECO:0000256" key="6">
    <source>
        <dbReference type="ARBA" id="ARBA00023136"/>
    </source>
</evidence>
<proteinExistence type="inferred from homology"/>
<evidence type="ECO:0000313" key="9">
    <source>
        <dbReference type="EMBL" id="MFC4738642.1"/>
    </source>
</evidence>